<dbReference type="RefSeq" id="WP_349300050.1">
    <property type="nucleotide sequence ID" value="NZ_JBEDNQ010000009.1"/>
</dbReference>
<proteinExistence type="predicted"/>
<dbReference type="Pfam" id="PF14280">
    <property type="entry name" value="DUF4365"/>
    <property type="match status" value="1"/>
</dbReference>
<dbReference type="Proteomes" id="UP001494902">
    <property type="component" value="Unassembled WGS sequence"/>
</dbReference>
<evidence type="ECO:0000313" key="2">
    <source>
        <dbReference type="EMBL" id="MEQ3552980.1"/>
    </source>
</evidence>
<protein>
    <submittedName>
        <fullName evidence="2">DUF4365 domain-containing protein</fullName>
    </submittedName>
</protein>
<evidence type="ECO:0000259" key="1">
    <source>
        <dbReference type="Pfam" id="PF14280"/>
    </source>
</evidence>
<keyword evidence="3" id="KW-1185">Reference proteome</keyword>
<organism evidence="2 3">
    <name type="scientific">Pseudonocardia nematodicida</name>
    <dbReference type="NCBI Taxonomy" id="1206997"/>
    <lineage>
        <taxon>Bacteria</taxon>
        <taxon>Bacillati</taxon>
        <taxon>Actinomycetota</taxon>
        <taxon>Actinomycetes</taxon>
        <taxon>Pseudonocardiales</taxon>
        <taxon>Pseudonocardiaceae</taxon>
        <taxon>Pseudonocardia</taxon>
    </lineage>
</organism>
<evidence type="ECO:0000313" key="3">
    <source>
        <dbReference type="Proteomes" id="UP001494902"/>
    </source>
</evidence>
<name>A0ABV1KET7_9PSEU</name>
<feature type="domain" description="DUF4365" evidence="1">
    <location>
        <begin position="10"/>
        <end position="159"/>
    </location>
</feature>
<gene>
    <name evidence="2" type="ORF">WIS52_21145</name>
</gene>
<reference evidence="2 3" key="1">
    <citation type="submission" date="2024-03" db="EMBL/GenBank/DDBJ databases">
        <title>Draft genome sequence of Pseudonocardia nematodicida JCM 31783.</title>
        <authorList>
            <person name="Butdee W."/>
            <person name="Duangmal K."/>
        </authorList>
    </citation>
    <scope>NUCLEOTIDE SEQUENCE [LARGE SCALE GENOMIC DNA]</scope>
    <source>
        <strain evidence="2 3">JCM 31783</strain>
    </source>
</reference>
<comment type="caution">
    <text evidence="2">The sequence shown here is derived from an EMBL/GenBank/DDBJ whole genome shotgun (WGS) entry which is preliminary data.</text>
</comment>
<dbReference type="InterPro" id="IPR025375">
    <property type="entry name" value="DUF4365"/>
</dbReference>
<accession>A0ABV1KET7</accession>
<sequence>MLDPNNHRGAFGEAYVQVLAAAAGLTVYTDNVDRDGIDLGIRMPSPGRGFARAIEAQVKTTASPRWRNGHLLFGGLDRRQFNRLAGEGFQVERYLIVVVVPKDSDRYADIFTSGLLLRTIAYFHSLRDRRPFEDDATRGSVQVTVPTANVLTAESLRGLVLRDPVVTA</sequence>
<dbReference type="EMBL" id="JBEDNQ010000009">
    <property type="protein sequence ID" value="MEQ3552980.1"/>
    <property type="molecule type" value="Genomic_DNA"/>
</dbReference>